<proteinExistence type="predicted"/>
<dbReference type="EMBL" id="JACBPP010000007">
    <property type="protein sequence ID" value="KAF8000190.1"/>
    <property type="molecule type" value="Genomic_DNA"/>
</dbReference>
<protein>
    <submittedName>
        <fullName evidence="1">Uncharacterized protein</fullName>
    </submittedName>
</protein>
<keyword evidence="2" id="KW-1185">Reference proteome</keyword>
<comment type="caution">
    <text evidence="1">The sequence shown here is derived from an EMBL/GenBank/DDBJ whole genome shotgun (WGS) entry which is preliminary data.</text>
</comment>
<dbReference type="Proteomes" id="UP000649328">
    <property type="component" value="Unassembled WGS sequence"/>
</dbReference>
<organism evidence="1 2">
    <name type="scientific">Metschnikowia pulcherrima</name>
    <dbReference type="NCBI Taxonomy" id="27326"/>
    <lineage>
        <taxon>Eukaryota</taxon>
        <taxon>Fungi</taxon>
        <taxon>Dikarya</taxon>
        <taxon>Ascomycota</taxon>
        <taxon>Saccharomycotina</taxon>
        <taxon>Pichiomycetes</taxon>
        <taxon>Metschnikowiaceae</taxon>
        <taxon>Metschnikowia</taxon>
    </lineage>
</organism>
<evidence type="ECO:0000313" key="2">
    <source>
        <dbReference type="Proteomes" id="UP000649328"/>
    </source>
</evidence>
<reference evidence="1" key="1">
    <citation type="submission" date="2020-10" db="EMBL/GenBank/DDBJ databases">
        <title>The Whole-Genome Sequence of Metschnikowia persimmonesis, a Novel Endophytic Yeast Species Isolated from Medicinal Plant Diospyros kaki Thumb.</title>
        <authorList>
            <person name="Rahmat E."/>
            <person name="Kang Y."/>
        </authorList>
    </citation>
    <scope>NUCLEOTIDE SEQUENCE</scope>
    <source>
        <strain evidence="1">KIOM G15050</strain>
    </source>
</reference>
<sequence length="181" mass="21247">MSTRFPMRRLFFKNLKGTYTRNKTRFFESVTLPVVAETRPVASETPTASTHRSTVTEPEAMIFHPVNFCPLSGSKQNRKLFRQYARAPFGDLPRLPTLDCMRGDFSDIFFGSEFDVGIIEEYLRLLRDLNWYVDTFRQVYLSKHKRKPKKTILKPLKNRKKCSSKVILFFKKQIVLTLNRA</sequence>
<gene>
    <name evidence="1" type="ORF">HF325_005119</name>
</gene>
<dbReference type="AlphaFoldDB" id="A0A8H7GND4"/>
<evidence type="ECO:0000313" key="1">
    <source>
        <dbReference type="EMBL" id="KAF8000190.1"/>
    </source>
</evidence>
<name>A0A8H7GND4_9ASCO</name>
<accession>A0A8H7GND4</accession>